<accession>A0A6J6KZX8</accession>
<dbReference type="EMBL" id="CAEZWO010000019">
    <property type="protein sequence ID" value="CAB4653675.1"/>
    <property type="molecule type" value="Genomic_DNA"/>
</dbReference>
<reference evidence="3" key="1">
    <citation type="submission" date="2020-05" db="EMBL/GenBank/DDBJ databases">
        <authorList>
            <person name="Chiriac C."/>
            <person name="Salcher M."/>
            <person name="Ghai R."/>
            <person name="Kavagutti S V."/>
        </authorList>
    </citation>
    <scope>NUCLEOTIDE SEQUENCE</scope>
</reference>
<keyword evidence="2" id="KW-1133">Transmembrane helix</keyword>
<feature type="transmembrane region" description="Helical" evidence="2">
    <location>
        <begin position="12"/>
        <end position="30"/>
    </location>
</feature>
<evidence type="ECO:0000313" key="3">
    <source>
        <dbReference type="EMBL" id="CAB4653675.1"/>
    </source>
</evidence>
<proteinExistence type="predicted"/>
<keyword evidence="2" id="KW-0472">Membrane</keyword>
<gene>
    <name evidence="3" type="ORF">UFOPK2254_00308</name>
</gene>
<evidence type="ECO:0000256" key="1">
    <source>
        <dbReference type="SAM" id="MobiDB-lite"/>
    </source>
</evidence>
<dbReference type="AlphaFoldDB" id="A0A6J6KZX8"/>
<feature type="compositionally biased region" description="Polar residues" evidence="1">
    <location>
        <begin position="32"/>
        <end position="43"/>
    </location>
</feature>
<protein>
    <submittedName>
        <fullName evidence="3">Unannotated protein</fullName>
    </submittedName>
</protein>
<organism evidence="3">
    <name type="scientific">freshwater metagenome</name>
    <dbReference type="NCBI Taxonomy" id="449393"/>
    <lineage>
        <taxon>unclassified sequences</taxon>
        <taxon>metagenomes</taxon>
        <taxon>ecological metagenomes</taxon>
    </lineage>
</organism>
<feature type="region of interest" description="Disordered" evidence="1">
    <location>
        <begin position="32"/>
        <end position="51"/>
    </location>
</feature>
<evidence type="ECO:0000256" key="2">
    <source>
        <dbReference type="SAM" id="Phobius"/>
    </source>
</evidence>
<name>A0A6J6KZX8_9ZZZZ</name>
<keyword evidence="2" id="KW-0812">Transmembrane</keyword>
<sequence>MIGLWVTINAHLSPAIFHALLAAVIVIPTLSASSPSERNGTNSDSEKVNGA</sequence>